<dbReference type="OrthoDB" id="449263at2759"/>
<feature type="transmembrane region" description="Helical" evidence="2">
    <location>
        <begin position="72"/>
        <end position="95"/>
    </location>
</feature>
<keyword evidence="2" id="KW-0472">Membrane</keyword>
<gene>
    <name evidence="5" type="ORF">DOTSEDRAFT_51276</name>
</gene>
<keyword evidence="2" id="KW-1133">Transmembrane helix</keyword>
<dbReference type="GO" id="GO:0005634">
    <property type="term" value="C:nucleus"/>
    <property type="evidence" value="ECO:0007669"/>
    <property type="project" value="TreeGrafter"/>
</dbReference>
<dbReference type="STRING" id="675120.N1PZ84"/>
<dbReference type="AlphaFoldDB" id="N1PZ84"/>
<dbReference type="FunFam" id="3.30.2080.10:FF:000001">
    <property type="entry name" value="Alpha-1,2-mannosidase subfamily"/>
    <property type="match status" value="1"/>
</dbReference>
<reference evidence="5 6" key="2">
    <citation type="journal article" date="2012" name="PLoS Pathog.">
        <title>Diverse lifestyles and strategies of plant pathogenesis encoded in the genomes of eighteen Dothideomycetes fungi.</title>
        <authorList>
            <person name="Ohm R.A."/>
            <person name="Feau N."/>
            <person name="Henrissat B."/>
            <person name="Schoch C.L."/>
            <person name="Horwitz B.A."/>
            <person name="Barry K.W."/>
            <person name="Condon B.J."/>
            <person name="Copeland A.C."/>
            <person name="Dhillon B."/>
            <person name="Glaser F."/>
            <person name="Hesse C.N."/>
            <person name="Kosti I."/>
            <person name="LaButti K."/>
            <person name="Lindquist E.A."/>
            <person name="Lucas S."/>
            <person name="Salamov A.A."/>
            <person name="Bradshaw R.E."/>
            <person name="Ciuffetti L."/>
            <person name="Hamelin R.C."/>
            <person name="Kema G.H.J."/>
            <person name="Lawrence C."/>
            <person name="Scott J.A."/>
            <person name="Spatafora J.W."/>
            <person name="Turgeon B.G."/>
            <person name="de Wit P.J.G.M."/>
            <person name="Zhong S."/>
            <person name="Goodwin S.B."/>
            <person name="Grigoriev I.V."/>
        </authorList>
    </citation>
    <scope>NUCLEOTIDE SEQUENCE [LARGE SCALE GENOMIC DNA]</scope>
    <source>
        <strain evidence="6">NZE10 / CBS 128990</strain>
    </source>
</reference>
<dbReference type="GO" id="GO:0030246">
    <property type="term" value="F:carbohydrate binding"/>
    <property type="evidence" value="ECO:0007669"/>
    <property type="project" value="InterPro"/>
</dbReference>
<reference evidence="6" key="1">
    <citation type="journal article" date="2012" name="PLoS Genet.">
        <title>The genomes of the fungal plant pathogens Cladosporium fulvum and Dothistroma septosporum reveal adaptation to different hosts and lifestyles but also signatures of common ancestry.</title>
        <authorList>
            <person name="de Wit P.J.G.M."/>
            <person name="van der Burgt A."/>
            <person name="Oekmen B."/>
            <person name="Stergiopoulos I."/>
            <person name="Abd-Elsalam K.A."/>
            <person name="Aerts A.L."/>
            <person name="Bahkali A.H."/>
            <person name="Beenen H.G."/>
            <person name="Chettri P."/>
            <person name="Cox M.P."/>
            <person name="Datema E."/>
            <person name="de Vries R.P."/>
            <person name="Dhillon B."/>
            <person name="Ganley A.R."/>
            <person name="Griffiths S.A."/>
            <person name="Guo Y."/>
            <person name="Hamelin R.C."/>
            <person name="Henrissat B."/>
            <person name="Kabir M.S."/>
            <person name="Jashni M.K."/>
            <person name="Kema G."/>
            <person name="Klaubauf S."/>
            <person name="Lapidus A."/>
            <person name="Levasseur A."/>
            <person name="Lindquist E."/>
            <person name="Mehrabi R."/>
            <person name="Ohm R.A."/>
            <person name="Owen T.J."/>
            <person name="Salamov A."/>
            <person name="Schwelm A."/>
            <person name="Schijlen E."/>
            <person name="Sun H."/>
            <person name="van den Burg H.A."/>
            <person name="van Ham R.C.H.J."/>
            <person name="Zhang S."/>
            <person name="Goodwin S.B."/>
            <person name="Grigoriev I.V."/>
            <person name="Collemare J."/>
            <person name="Bradshaw R.E."/>
        </authorList>
    </citation>
    <scope>NUCLEOTIDE SEQUENCE [LARGE SCALE GENOMIC DNA]</scope>
    <source>
        <strain evidence="6">NZE10 / CBS 128990</strain>
    </source>
</reference>
<dbReference type="HOGENOM" id="CLU_003690_4_1_1"/>
<dbReference type="Pfam" id="PF07971">
    <property type="entry name" value="Glyco_hydro_92"/>
    <property type="match status" value="1"/>
</dbReference>
<dbReference type="InterPro" id="IPR014718">
    <property type="entry name" value="GH-type_carb-bd"/>
</dbReference>
<dbReference type="InterPro" id="IPR050883">
    <property type="entry name" value="PNGase"/>
</dbReference>
<keyword evidence="6" id="KW-1185">Reference proteome</keyword>
<evidence type="ECO:0000313" key="6">
    <source>
        <dbReference type="Proteomes" id="UP000016933"/>
    </source>
</evidence>
<dbReference type="EMBL" id="KB446536">
    <property type="protein sequence ID" value="EME48313.1"/>
    <property type="molecule type" value="Genomic_DNA"/>
</dbReference>
<feature type="domain" description="Glycosyl hydrolase family 92 N-terminal" evidence="4">
    <location>
        <begin position="110"/>
        <end position="257"/>
    </location>
</feature>
<feature type="domain" description="Glycosyl hydrolase family 92" evidence="3">
    <location>
        <begin position="270"/>
        <end position="590"/>
    </location>
</feature>
<dbReference type="InterPro" id="IPR012939">
    <property type="entry name" value="Glyco_hydro_92"/>
</dbReference>
<accession>N1PZ84</accession>
<dbReference type="InterPro" id="IPR008928">
    <property type="entry name" value="6-hairpin_glycosidase_sf"/>
</dbReference>
<dbReference type="PANTHER" id="PTHR12143">
    <property type="entry name" value="PEPTIDE N-GLYCANASE PNGASE -RELATED"/>
    <property type="match status" value="1"/>
</dbReference>
<dbReference type="GO" id="GO:0000224">
    <property type="term" value="F:peptide-N4-(N-acetyl-beta-glucosaminyl)asparagine amidase activity"/>
    <property type="evidence" value="ECO:0007669"/>
    <property type="project" value="TreeGrafter"/>
</dbReference>
<dbReference type="Pfam" id="PF17678">
    <property type="entry name" value="Glyco_hydro_92N"/>
    <property type="match status" value="1"/>
</dbReference>
<evidence type="ECO:0000256" key="2">
    <source>
        <dbReference type="SAM" id="Phobius"/>
    </source>
</evidence>
<dbReference type="Gene3D" id="3.30.2080.10">
    <property type="entry name" value="GH92 mannosidase domain"/>
    <property type="match status" value="1"/>
</dbReference>
<name>N1PZ84_DOTSN</name>
<dbReference type="GO" id="GO:0005829">
    <property type="term" value="C:cytosol"/>
    <property type="evidence" value="ECO:0007669"/>
    <property type="project" value="TreeGrafter"/>
</dbReference>
<sequence length="615" mass="68326">MASSQSYELLENGELAGDGDELALEELEEVTLAPNVKREFLESTQTTKRWPESGWRSLEDVRERWSTRLRPFCNLWTTCIILGVMLIVVLLLLVIKGFAGSYPQEDVLQYIDPLIGTGPGGHVFAGPTLPFGMAKPVADVRGEHMGGFASDRTPILGFSHLHDSGTGGSPSMGNLPIFLHPECSNINACRFSKGLRDTNYIPESVASRVGYFSIELVSGLRAEMAASERAALYRFSFTNATDLNPVILADGSDLPGSNGPRSLWKLEGVNWDDAYAAIVKDAEEQPKNWDVEGRGALDSWKNLGYIPYRDSTPGGLRTRSVSRTYEYAYNDFCIAEMANATNRREDYAKYTQRAGNWKNLIDWDLESMGFKGFPQPRLANSTFVFQNATLCSDLNNFDGCYLNPSGHETYEGSPWLYLFYVPHDMAGLVASLGGREAYLSRLHTLHNSGVLYMGDEQAFLTAFLYHYGGRPGLSAKETHRYIPSMFNDTIEGIPGNDDSGATGTFVFFSMLGIFPNAGQSVYFIIPPFFPSVSIKSSQTGKTATIRNVNFDPSYEKVYIQSARLNGRDYRKNWIDHSFFLEGGMLEFVLGTEESEWGTRDEDLPPSKSTGLFLGL</sequence>
<evidence type="ECO:0000259" key="4">
    <source>
        <dbReference type="Pfam" id="PF17678"/>
    </source>
</evidence>
<keyword evidence="5" id="KW-0378">Hydrolase</keyword>
<dbReference type="GO" id="GO:0005975">
    <property type="term" value="P:carbohydrate metabolic process"/>
    <property type="evidence" value="ECO:0007669"/>
    <property type="project" value="InterPro"/>
</dbReference>
<dbReference type="Proteomes" id="UP000016933">
    <property type="component" value="Unassembled WGS sequence"/>
</dbReference>
<evidence type="ECO:0000313" key="5">
    <source>
        <dbReference type="EMBL" id="EME48313.1"/>
    </source>
</evidence>
<dbReference type="Gene3D" id="2.70.98.10">
    <property type="match status" value="1"/>
</dbReference>
<protein>
    <submittedName>
        <fullName evidence="5">Glycoside hydrolase family 92 protein</fullName>
    </submittedName>
</protein>
<evidence type="ECO:0000256" key="1">
    <source>
        <dbReference type="SAM" id="MobiDB-lite"/>
    </source>
</evidence>
<dbReference type="InterPro" id="IPR041371">
    <property type="entry name" value="GH92_N"/>
</dbReference>
<keyword evidence="2" id="KW-0812">Transmembrane</keyword>
<dbReference type="GO" id="GO:0006516">
    <property type="term" value="P:glycoprotein catabolic process"/>
    <property type="evidence" value="ECO:0007669"/>
    <property type="project" value="TreeGrafter"/>
</dbReference>
<organism evidence="5 6">
    <name type="scientific">Dothistroma septosporum (strain NZE10 / CBS 128990)</name>
    <name type="common">Red band needle blight fungus</name>
    <name type="synonym">Mycosphaerella pini</name>
    <dbReference type="NCBI Taxonomy" id="675120"/>
    <lineage>
        <taxon>Eukaryota</taxon>
        <taxon>Fungi</taxon>
        <taxon>Dikarya</taxon>
        <taxon>Ascomycota</taxon>
        <taxon>Pezizomycotina</taxon>
        <taxon>Dothideomycetes</taxon>
        <taxon>Dothideomycetidae</taxon>
        <taxon>Mycosphaerellales</taxon>
        <taxon>Mycosphaerellaceae</taxon>
        <taxon>Dothistroma</taxon>
    </lineage>
</organism>
<feature type="region of interest" description="Disordered" evidence="1">
    <location>
        <begin position="596"/>
        <end position="615"/>
    </location>
</feature>
<evidence type="ECO:0000259" key="3">
    <source>
        <dbReference type="Pfam" id="PF07971"/>
    </source>
</evidence>
<dbReference type="eggNOG" id="ENOG502QR5Q">
    <property type="taxonomic scope" value="Eukaryota"/>
</dbReference>
<dbReference type="SUPFAM" id="SSF48208">
    <property type="entry name" value="Six-hairpin glycosidases"/>
    <property type="match status" value="1"/>
</dbReference>
<dbReference type="PANTHER" id="PTHR12143:SF42">
    <property type="entry name" value="PUTATIVE SUBFAMILY (AFU_ORTHOLOGUE AFUA_6G13760)-RELATED"/>
    <property type="match status" value="1"/>
</dbReference>
<proteinExistence type="predicted"/>
<dbReference type="OMA" id="HVFLGAN"/>